<reference evidence="1 2" key="1">
    <citation type="submission" date="2024-04" db="EMBL/GenBank/DDBJ databases">
        <title>Three lactobacilli isolated from voided urine samples from females with type 2 diabetes.</title>
        <authorList>
            <person name="Kula A."/>
            <person name="Stegman N."/>
            <person name="Putonti C."/>
        </authorList>
    </citation>
    <scope>NUCLEOTIDE SEQUENCE [LARGE SCALE GENOMIC DNA]</scope>
    <source>
        <strain evidence="1 2">1855</strain>
    </source>
</reference>
<organism evidence="1 2">
    <name type="scientific">Lactobacillus jensenii</name>
    <dbReference type="NCBI Taxonomy" id="109790"/>
    <lineage>
        <taxon>Bacteria</taxon>
        <taxon>Bacillati</taxon>
        <taxon>Bacillota</taxon>
        <taxon>Bacilli</taxon>
        <taxon>Lactobacillales</taxon>
        <taxon>Lactobacillaceae</taxon>
        <taxon>Lactobacillus</taxon>
    </lineage>
</organism>
<dbReference type="Proteomes" id="UP001385848">
    <property type="component" value="Unassembled WGS sequence"/>
</dbReference>
<accession>A0ABU9FFS1</accession>
<keyword evidence="2" id="KW-1185">Reference proteome</keyword>
<dbReference type="EMBL" id="JBBVUL010000001">
    <property type="protein sequence ID" value="MEL0564422.1"/>
    <property type="molecule type" value="Genomic_DNA"/>
</dbReference>
<sequence length="218" mass="25536">MVLVIKPTKIVKGKQWTQRQEIYRYSPEINTLPEKVAQSLSEFMQTLDHTSEIYNQLKLGRDVNCSEKLAKVYLSKNGYYLNPFLEDFKQANKLAGVNESKNLDDVVEDLTTFEEEAKMQYIKTSKRKQENKDIAIREAKSLLKEFGLADTKKNIEQMKKEIAQEKVYDKQLKLKTSAIQNLRESWQNASIRENMRKKFESKAKLRAKKLAMSRGFER</sequence>
<proteinExistence type="predicted"/>
<name>A0ABU9FFS1_LACJE</name>
<comment type="caution">
    <text evidence="1">The sequence shown here is derived from an EMBL/GenBank/DDBJ whole genome shotgun (WGS) entry which is preliminary data.</text>
</comment>
<evidence type="ECO:0000313" key="2">
    <source>
        <dbReference type="Proteomes" id="UP001385848"/>
    </source>
</evidence>
<protein>
    <submittedName>
        <fullName evidence="1">Uncharacterized protein</fullName>
    </submittedName>
</protein>
<gene>
    <name evidence="1" type="ORF">AAC431_00585</name>
</gene>
<evidence type="ECO:0000313" key="1">
    <source>
        <dbReference type="EMBL" id="MEL0564422.1"/>
    </source>
</evidence>
<dbReference type="RefSeq" id="WP_265678377.1">
    <property type="nucleotide sequence ID" value="NZ_JAVTXQ010000011.1"/>
</dbReference>